<comment type="caution">
    <text evidence="1">The sequence shown here is derived from an EMBL/GenBank/DDBJ whole genome shotgun (WGS) entry which is preliminary data.</text>
</comment>
<proteinExistence type="predicted"/>
<dbReference type="Proteomes" id="UP001057402">
    <property type="component" value="Chromosome 4"/>
</dbReference>
<name>A0ACB9RGJ9_9MYRT</name>
<evidence type="ECO:0000313" key="1">
    <source>
        <dbReference type="EMBL" id="KAI4375067.1"/>
    </source>
</evidence>
<protein>
    <submittedName>
        <fullName evidence="1">Uncharacterized protein</fullName>
    </submittedName>
</protein>
<accession>A0ACB9RGJ9</accession>
<organism evidence="1 2">
    <name type="scientific">Melastoma candidum</name>
    <dbReference type="NCBI Taxonomy" id="119954"/>
    <lineage>
        <taxon>Eukaryota</taxon>
        <taxon>Viridiplantae</taxon>
        <taxon>Streptophyta</taxon>
        <taxon>Embryophyta</taxon>
        <taxon>Tracheophyta</taxon>
        <taxon>Spermatophyta</taxon>
        <taxon>Magnoliopsida</taxon>
        <taxon>eudicotyledons</taxon>
        <taxon>Gunneridae</taxon>
        <taxon>Pentapetalae</taxon>
        <taxon>rosids</taxon>
        <taxon>malvids</taxon>
        <taxon>Myrtales</taxon>
        <taxon>Melastomataceae</taxon>
        <taxon>Melastomatoideae</taxon>
        <taxon>Melastomateae</taxon>
        <taxon>Melastoma</taxon>
    </lineage>
</organism>
<evidence type="ECO:0000313" key="2">
    <source>
        <dbReference type="Proteomes" id="UP001057402"/>
    </source>
</evidence>
<gene>
    <name evidence="1" type="ORF">MLD38_012979</name>
</gene>
<keyword evidence="2" id="KW-1185">Reference proteome</keyword>
<sequence>MNSCSFIQSNQDCVSNGRPDSGYLYWRWSPQECELPRFDARRFLGIMRDESLGLVGDSISRNHVQSLLCILSSVEQAGETYHDYEYKSMRWLFPSYNFSLSIVWSPFLMKAAIFEDQHRVSSSEIELHLGQFNANWMRVFLTWDYVVISTGAWYSKYSVYFENDFAIGCHKKGRNVADMGFDYAYRISLRQFIAKNRATGARRATGPHPLTISRMQSGTTAGRVKELNQAERARSN</sequence>
<dbReference type="EMBL" id="CM042883">
    <property type="protein sequence ID" value="KAI4375067.1"/>
    <property type="molecule type" value="Genomic_DNA"/>
</dbReference>
<reference evidence="2" key="1">
    <citation type="journal article" date="2023" name="Front. Plant Sci.">
        <title>Chromosomal-level genome assembly of Melastoma candidum provides insights into trichome evolution.</title>
        <authorList>
            <person name="Zhong Y."/>
            <person name="Wu W."/>
            <person name="Sun C."/>
            <person name="Zou P."/>
            <person name="Liu Y."/>
            <person name="Dai S."/>
            <person name="Zhou R."/>
        </authorList>
    </citation>
    <scope>NUCLEOTIDE SEQUENCE [LARGE SCALE GENOMIC DNA]</scope>
</reference>